<sequence>MDLGKRFHALGISNVKSIKKKGKHRVEINFNLPHEANKILCNETLLREGYKIYISQRFLTVKGIIRDVGYSITSEDILQNAGNKYNIIEARRLNRRIVTKEGIQYLPSSTFLLTFKGKRRPEEIEIYTSHTKVFAYIPPVTQCRNCWRFGHAQIQC</sequence>
<name>A0A9P0D030_9CUCU</name>
<reference evidence="1" key="1">
    <citation type="submission" date="2022-01" db="EMBL/GenBank/DDBJ databases">
        <authorList>
            <person name="King R."/>
        </authorList>
    </citation>
    <scope>NUCLEOTIDE SEQUENCE</scope>
</reference>
<proteinExistence type="predicted"/>
<evidence type="ECO:0000313" key="2">
    <source>
        <dbReference type="Proteomes" id="UP001153636"/>
    </source>
</evidence>
<gene>
    <name evidence="1" type="ORF">PSYICH_LOCUS10341</name>
</gene>
<dbReference type="AlphaFoldDB" id="A0A9P0D030"/>
<organism evidence="1 2">
    <name type="scientific">Psylliodes chrysocephalus</name>
    <dbReference type="NCBI Taxonomy" id="3402493"/>
    <lineage>
        <taxon>Eukaryota</taxon>
        <taxon>Metazoa</taxon>
        <taxon>Ecdysozoa</taxon>
        <taxon>Arthropoda</taxon>
        <taxon>Hexapoda</taxon>
        <taxon>Insecta</taxon>
        <taxon>Pterygota</taxon>
        <taxon>Neoptera</taxon>
        <taxon>Endopterygota</taxon>
        <taxon>Coleoptera</taxon>
        <taxon>Polyphaga</taxon>
        <taxon>Cucujiformia</taxon>
        <taxon>Chrysomeloidea</taxon>
        <taxon>Chrysomelidae</taxon>
        <taxon>Galerucinae</taxon>
        <taxon>Alticini</taxon>
        <taxon>Psylliodes</taxon>
    </lineage>
</organism>
<dbReference type="EMBL" id="OV651816">
    <property type="protein sequence ID" value="CAH1109598.1"/>
    <property type="molecule type" value="Genomic_DNA"/>
</dbReference>
<protein>
    <submittedName>
        <fullName evidence="1">Uncharacterized protein</fullName>
    </submittedName>
</protein>
<accession>A0A9P0D030</accession>
<evidence type="ECO:0000313" key="1">
    <source>
        <dbReference type="EMBL" id="CAH1109598.1"/>
    </source>
</evidence>
<dbReference type="Proteomes" id="UP001153636">
    <property type="component" value="Chromosome 4"/>
</dbReference>
<keyword evidence="2" id="KW-1185">Reference proteome</keyword>
<dbReference type="OrthoDB" id="6782130at2759"/>